<dbReference type="OrthoDB" id="5589248at2759"/>
<accession>A0A1Y1WIY8</accession>
<organism evidence="3 4">
    <name type="scientific">Linderina pennispora</name>
    <dbReference type="NCBI Taxonomy" id="61395"/>
    <lineage>
        <taxon>Eukaryota</taxon>
        <taxon>Fungi</taxon>
        <taxon>Fungi incertae sedis</taxon>
        <taxon>Zoopagomycota</taxon>
        <taxon>Kickxellomycotina</taxon>
        <taxon>Kickxellomycetes</taxon>
        <taxon>Kickxellales</taxon>
        <taxon>Kickxellaceae</taxon>
        <taxon>Linderina</taxon>
    </lineage>
</organism>
<name>A0A1Y1WIY8_9FUNG</name>
<dbReference type="AlphaFoldDB" id="A0A1Y1WIY8"/>
<feature type="compositionally biased region" description="Low complexity" evidence="1">
    <location>
        <begin position="101"/>
        <end position="123"/>
    </location>
</feature>
<dbReference type="RefSeq" id="XP_040746404.1">
    <property type="nucleotide sequence ID" value="XM_040892191.1"/>
</dbReference>
<gene>
    <name evidence="3" type="ORF">DL89DRAFT_87533</name>
</gene>
<evidence type="ECO:0000256" key="2">
    <source>
        <dbReference type="SAM" id="SignalP"/>
    </source>
</evidence>
<dbReference type="Proteomes" id="UP000193922">
    <property type="component" value="Unassembled WGS sequence"/>
</dbReference>
<evidence type="ECO:0000313" key="3">
    <source>
        <dbReference type="EMBL" id="ORX73064.1"/>
    </source>
</evidence>
<reference evidence="3 4" key="1">
    <citation type="submission" date="2016-07" db="EMBL/GenBank/DDBJ databases">
        <title>Pervasive Adenine N6-methylation of Active Genes in Fungi.</title>
        <authorList>
            <consortium name="DOE Joint Genome Institute"/>
            <person name="Mondo S.J."/>
            <person name="Dannebaum R.O."/>
            <person name="Kuo R.C."/>
            <person name="Labutti K."/>
            <person name="Haridas S."/>
            <person name="Kuo A."/>
            <person name="Salamov A."/>
            <person name="Ahrendt S.R."/>
            <person name="Lipzen A."/>
            <person name="Sullivan W."/>
            <person name="Andreopoulos W.B."/>
            <person name="Clum A."/>
            <person name="Lindquist E."/>
            <person name="Daum C."/>
            <person name="Ramamoorthy G.K."/>
            <person name="Gryganskyi A."/>
            <person name="Culley D."/>
            <person name="Magnuson J.K."/>
            <person name="James T.Y."/>
            <person name="O'Malley M.A."/>
            <person name="Stajich J.E."/>
            <person name="Spatafora J.W."/>
            <person name="Visel A."/>
            <person name="Grigoriev I.V."/>
        </authorList>
    </citation>
    <scope>NUCLEOTIDE SEQUENCE [LARGE SCALE GENOMIC DNA]</scope>
    <source>
        <strain evidence="3 4">ATCC 12442</strain>
    </source>
</reference>
<comment type="caution">
    <text evidence="3">The sequence shown here is derived from an EMBL/GenBank/DDBJ whole genome shotgun (WGS) entry which is preliminary data.</text>
</comment>
<protein>
    <submittedName>
        <fullName evidence="3">Uncharacterized protein</fullName>
    </submittedName>
</protein>
<sequence>MRLILTLPLAILASAVYGEDLIKDAPKITNTKSYVSAASVSWASIFYQVNMNINDAKYLGKPGDYEKAVRLYGTTALPAAFVPTWPAGYLSRAQALAGSQTPTLTPTPTSTHKPTSTPSPTSTLRKLRERAQLDH</sequence>
<keyword evidence="2" id="KW-0732">Signal</keyword>
<keyword evidence="4" id="KW-1185">Reference proteome</keyword>
<evidence type="ECO:0000313" key="4">
    <source>
        <dbReference type="Proteomes" id="UP000193922"/>
    </source>
</evidence>
<dbReference type="GeneID" id="63808839"/>
<proteinExistence type="predicted"/>
<evidence type="ECO:0000256" key="1">
    <source>
        <dbReference type="SAM" id="MobiDB-lite"/>
    </source>
</evidence>
<feature type="chain" id="PRO_5012169149" evidence="2">
    <location>
        <begin position="19"/>
        <end position="135"/>
    </location>
</feature>
<feature type="signal peptide" evidence="2">
    <location>
        <begin position="1"/>
        <end position="18"/>
    </location>
</feature>
<dbReference type="EMBL" id="MCFD01000002">
    <property type="protein sequence ID" value="ORX73064.1"/>
    <property type="molecule type" value="Genomic_DNA"/>
</dbReference>
<feature type="region of interest" description="Disordered" evidence="1">
    <location>
        <begin position="98"/>
        <end position="135"/>
    </location>
</feature>